<dbReference type="Proteomes" id="UP000024635">
    <property type="component" value="Unassembled WGS sequence"/>
</dbReference>
<protein>
    <submittedName>
        <fullName evidence="1">Uncharacterized protein</fullName>
    </submittedName>
</protein>
<comment type="caution">
    <text evidence="1">The sequence shown here is derived from an EMBL/GenBank/DDBJ whole genome shotgun (WGS) entry which is preliminary data.</text>
</comment>
<proteinExistence type="predicted"/>
<keyword evidence="2" id="KW-1185">Reference proteome</keyword>
<evidence type="ECO:0000313" key="2">
    <source>
        <dbReference type="Proteomes" id="UP000024635"/>
    </source>
</evidence>
<reference evidence="2" key="1">
    <citation type="journal article" date="2015" name="Nat. Genet.">
        <title>The genome and transcriptome of the zoonotic hookworm Ancylostoma ceylanicum identify infection-specific gene families.</title>
        <authorList>
            <person name="Schwarz E.M."/>
            <person name="Hu Y."/>
            <person name="Antoshechkin I."/>
            <person name="Miller M.M."/>
            <person name="Sternberg P.W."/>
            <person name="Aroian R.V."/>
        </authorList>
    </citation>
    <scope>NUCLEOTIDE SEQUENCE</scope>
    <source>
        <strain evidence="2">HY135</strain>
    </source>
</reference>
<sequence length="69" mass="7807">MLLIFVNPGWTALDVVTQTSLFIYCEDGLHPVIRASIREQFNSLLGTPLEIAFRQIIITHCDNLCNFPS</sequence>
<accession>A0A016WXS9</accession>
<gene>
    <name evidence="1" type="primary">Acey_s0479.g2224</name>
    <name evidence="1" type="ORF">Y032_0479g2224</name>
</gene>
<dbReference type="AlphaFoldDB" id="A0A016WXS9"/>
<evidence type="ECO:0000313" key="1">
    <source>
        <dbReference type="EMBL" id="EYC43848.1"/>
    </source>
</evidence>
<dbReference type="EMBL" id="JARK01000079">
    <property type="protein sequence ID" value="EYC43848.1"/>
    <property type="molecule type" value="Genomic_DNA"/>
</dbReference>
<organism evidence="1 2">
    <name type="scientific">Ancylostoma ceylanicum</name>
    <dbReference type="NCBI Taxonomy" id="53326"/>
    <lineage>
        <taxon>Eukaryota</taxon>
        <taxon>Metazoa</taxon>
        <taxon>Ecdysozoa</taxon>
        <taxon>Nematoda</taxon>
        <taxon>Chromadorea</taxon>
        <taxon>Rhabditida</taxon>
        <taxon>Rhabditina</taxon>
        <taxon>Rhabditomorpha</taxon>
        <taxon>Strongyloidea</taxon>
        <taxon>Ancylostomatidae</taxon>
        <taxon>Ancylostomatinae</taxon>
        <taxon>Ancylostoma</taxon>
    </lineage>
</organism>
<name>A0A016WXS9_9BILA</name>